<dbReference type="SMART" id="SM00487">
    <property type="entry name" value="DEXDc"/>
    <property type="match status" value="1"/>
</dbReference>
<accession>A0A1H3LER8</accession>
<dbReference type="Gene3D" id="3.40.50.300">
    <property type="entry name" value="P-loop containing nucleotide triphosphate hydrolases"/>
    <property type="match status" value="2"/>
</dbReference>
<dbReference type="STRING" id="1137993.SAMN05660209_03309"/>
<organism evidence="3 4">
    <name type="scientific">Geodermatophilus africanus</name>
    <dbReference type="NCBI Taxonomy" id="1137993"/>
    <lineage>
        <taxon>Bacteria</taxon>
        <taxon>Bacillati</taxon>
        <taxon>Actinomycetota</taxon>
        <taxon>Actinomycetes</taxon>
        <taxon>Geodermatophilales</taxon>
        <taxon>Geodermatophilaceae</taxon>
        <taxon>Geodermatophilus</taxon>
    </lineage>
</organism>
<dbReference type="SUPFAM" id="SSF52540">
    <property type="entry name" value="P-loop containing nucleoside triphosphate hydrolases"/>
    <property type="match status" value="1"/>
</dbReference>
<feature type="compositionally biased region" description="Low complexity" evidence="1">
    <location>
        <begin position="890"/>
        <end position="904"/>
    </location>
</feature>
<dbReference type="GO" id="GO:0005524">
    <property type="term" value="F:ATP binding"/>
    <property type="evidence" value="ECO:0007669"/>
    <property type="project" value="InterPro"/>
</dbReference>
<evidence type="ECO:0000256" key="1">
    <source>
        <dbReference type="SAM" id="MobiDB-lite"/>
    </source>
</evidence>
<feature type="compositionally biased region" description="Polar residues" evidence="1">
    <location>
        <begin position="853"/>
        <end position="875"/>
    </location>
</feature>
<dbReference type="InterPro" id="IPR027417">
    <property type="entry name" value="P-loop_NTPase"/>
</dbReference>
<dbReference type="GO" id="GO:0004386">
    <property type="term" value="F:helicase activity"/>
    <property type="evidence" value="ECO:0007669"/>
    <property type="project" value="UniProtKB-KW"/>
</dbReference>
<dbReference type="RefSeq" id="WP_139263609.1">
    <property type="nucleotide sequence ID" value="NZ_FNOT01000009.1"/>
</dbReference>
<dbReference type="OrthoDB" id="366844at2"/>
<keyword evidence="3" id="KW-0378">Hydrolase</keyword>
<gene>
    <name evidence="3" type="ORF">SAMN05660209_03309</name>
</gene>
<evidence type="ECO:0000313" key="4">
    <source>
        <dbReference type="Proteomes" id="UP000198921"/>
    </source>
</evidence>
<dbReference type="GO" id="GO:0006139">
    <property type="term" value="P:nucleobase-containing compound metabolic process"/>
    <property type="evidence" value="ECO:0007669"/>
    <property type="project" value="InterPro"/>
</dbReference>
<dbReference type="InterPro" id="IPR006555">
    <property type="entry name" value="ATP-dep_Helicase_C"/>
</dbReference>
<evidence type="ECO:0000313" key="3">
    <source>
        <dbReference type="EMBL" id="SDY62790.1"/>
    </source>
</evidence>
<evidence type="ECO:0000259" key="2">
    <source>
        <dbReference type="PROSITE" id="PS51192"/>
    </source>
</evidence>
<dbReference type="PROSITE" id="PS51192">
    <property type="entry name" value="HELICASE_ATP_BIND_1"/>
    <property type="match status" value="1"/>
</dbReference>
<keyword evidence="3" id="KW-0067">ATP-binding</keyword>
<name>A0A1H3LER8_9ACTN</name>
<dbReference type="Proteomes" id="UP000198921">
    <property type="component" value="Unassembled WGS sequence"/>
</dbReference>
<dbReference type="GO" id="GO:0016818">
    <property type="term" value="F:hydrolase activity, acting on acid anhydrides, in phosphorus-containing anhydrides"/>
    <property type="evidence" value="ECO:0007669"/>
    <property type="project" value="InterPro"/>
</dbReference>
<dbReference type="SMART" id="SM00491">
    <property type="entry name" value="HELICc2"/>
    <property type="match status" value="1"/>
</dbReference>
<dbReference type="EMBL" id="FNOT01000009">
    <property type="protein sequence ID" value="SDY62790.1"/>
    <property type="molecule type" value="Genomic_DNA"/>
</dbReference>
<feature type="domain" description="Helicase ATP-binding" evidence="2">
    <location>
        <begin position="45"/>
        <end position="189"/>
    </location>
</feature>
<proteinExistence type="predicted"/>
<keyword evidence="4" id="KW-1185">Reference proteome</keyword>
<reference evidence="4" key="1">
    <citation type="submission" date="2016-10" db="EMBL/GenBank/DDBJ databases">
        <authorList>
            <person name="Varghese N."/>
            <person name="Submissions S."/>
        </authorList>
    </citation>
    <scope>NUCLEOTIDE SEQUENCE [LARGE SCALE GENOMIC DNA]</scope>
    <source>
        <strain evidence="4">DSM 45422</strain>
    </source>
</reference>
<dbReference type="GO" id="GO:0003676">
    <property type="term" value="F:nucleic acid binding"/>
    <property type="evidence" value="ECO:0007669"/>
    <property type="project" value="InterPro"/>
</dbReference>
<dbReference type="InterPro" id="IPR014001">
    <property type="entry name" value="Helicase_ATP-bd"/>
</dbReference>
<dbReference type="InterPro" id="IPR011545">
    <property type="entry name" value="DEAD/DEAH_box_helicase_dom"/>
</dbReference>
<keyword evidence="3" id="KW-0547">Nucleotide-binding</keyword>
<dbReference type="Pfam" id="PF00270">
    <property type="entry name" value="DEAD"/>
    <property type="match status" value="1"/>
</dbReference>
<dbReference type="AlphaFoldDB" id="A0A1H3LER8"/>
<keyword evidence="3" id="KW-0347">Helicase</keyword>
<protein>
    <submittedName>
        <fullName evidence="3">Replicative superfamily II helicase</fullName>
    </submittedName>
</protein>
<sequence length="904" mass="97538">MPLDLKRISAGQGDKLIDPRDIFNALPNKPWPRLRLEQGEVLKAWFDRRPERDLVIKQNTGGGKTAVGLLAAQSSLNEGVGPAAYLVPDTYLVQQVLDEAARLGLATTTDPRSAEYRSGAAILVATFHKVVNGRSSFGLVGQARSIPLNTVVVDDAHAALAAATHQFTATIPAGHVAYTRLLALFRDDLTAQNYRNAMALLEGDRSTPMRIPFWAWSMRHQEVTDILRQYGDDDSLLSLFFPWPLIADHVRLAMATISHRNIEIRTPCPPIDMIPAFAQARRRIYLTATLADDGILVTELGADPASVRRPITPGRAADLGDRLILAPLALNPSLHEDAVRELARSFADGDPDGDGRAEAEPVNVVVLVPSDRAAGAWSSYADHTLHVTDMKPVIDRLVAGEHVGVVVLVNKYDGVDLPKSACELLVIDGVPTPLDTYEQREAGALAGSRTYRARTVQRLEQGMGRGIRDAEDHCAVLLLGHDLALSLVDPADRDLFSPATRAQIDLSQEIAEQITGEGLDAVRQALQVFLGRDAEWKALSSRATASVEYDRDGHVSAVAVARRKAWDLAAAGDPAGAFTLLRNAVDGVDAVERGWRLEEVAAYQHEISPDGAQATLRAARGMNRSVLMPAAPLQPKAVKGPAAQGEMASAFLTEQFENATALQLSVGATLNDIAWDPDRTEAAEEGFRRLGELLGFVSTRPEKEFGTGPDNHWAMSPTTHAVIELKTGVTRPDPELIKDEVNQLSGSLNWDIEHNPDATVRVPVLVHPGVHEHREASPPPNTRVITPEDLDRLKGSVRAFAQEISLEQGWARPATVTAALTKHNLIGSTIIQRHSRPPEPPLLKDSIRELTPGTESGQQASQLIEAANSSGSSRPSAVRGRADPTTTAWPPSGSHPSSSGGADG</sequence>
<dbReference type="Pfam" id="PF13307">
    <property type="entry name" value="Helicase_C_2"/>
    <property type="match status" value="1"/>
</dbReference>
<feature type="region of interest" description="Disordered" evidence="1">
    <location>
        <begin position="832"/>
        <end position="904"/>
    </location>
</feature>